<accession>N1PPB6</accession>
<dbReference type="eggNOG" id="ENOG502QUM3">
    <property type="taxonomic scope" value="Eukaryota"/>
</dbReference>
<dbReference type="EMBL" id="KB446539">
    <property type="protein sequence ID" value="EME44284.1"/>
    <property type="molecule type" value="Genomic_DNA"/>
</dbReference>
<protein>
    <submittedName>
        <fullName evidence="1">Glycoside hydrolase family 16 protein</fullName>
    </submittedName>
</protein>
<evidence type="ECO:0000313" key="1">
    <source>
        <dbReference type="EMBL" id="EME44284.1"/>
    </source>
</evidence>
<proteinExistence type="predicted"/>
<sequence length="362" mass="37490">MLSSPLVPRTAVLCSVVFQVYSQNVPGAGRLQVGGAPRAGPSQLVDNYPPAGMLGKFSFFDKVTPGNGHVQYVNESVATHNEYAILGGQGGFVLKPETNIAIPEGGPATPSVRIVSDNTYYHGMLIIHLNHIPTGCACDSDAHFQNMSIALNIEFCGDPAGNIYSQYDMCPQCNNASLSSSTRCVNYVGSNPSALSEAYFDINSLRMYQMPTDVAPVLMYSTSLPSVTPAATSNLIPLGMGAATSTLSSLAYSGPISSSASSSAISQPTTGGSLVFPANPCPSQGAQTTNVPYTDSGGAPYEIYCGGDGEWISTDTGTLGAAQSFESCMSQCDAQPGCAAVLYNGANDSGLCYPEPAGAFQA</sequence>
<reference evidence="1 2" key="2">
    <citation type="journal article" date="2012" name="PLoS Pathog.">
        <title>Diverse lifestyles and strategies of plant pathogenesis encoded in the genomes of eighteen Dothideomycetes fungi.</title>
        <authorList>
            <person name="Ohm R.A."/>
            <person name="Feau N."/>
            <person name="Henrissat B."/>
            <person name="Schoch C.L."/>
            <person name="Horwitz B.A."/>
            <person name="Barry K.W."/>
            <person name="Condon B.J."/>
            <person name="Copeland A.C."/>
            <person name="Dhillon B."/>
            <person name="Glaser F."/>
            <person name="Hesse C.N."/>
            <person name="Kosti I."/>
            <person name="LaButti K."/>
            <person name="Lindquist E.A."/>
            <person name="Lucas S."/>
            <person name="Salamov A.A."/>
            <person name="Bradshaw R.E."/>
            <person name="Ciuffetti L."/>
            <person name="Hamelin R.C."/>
            <person name="Kema G.H.J."/>
            <person name="Lawrence C."/>
            <person name="Scott J.A."/>
            <person name="Spatafora J.W."/>
            <person name="Turgeon B.G."/>
            <person name="de Wit P.J.G.M."/>
            <person name="Zhong S."/>
            <person name="Goodwin S.B."/>
            <person name="Grigoriev I.V."/>
        </authorList>
    </citation>
    <scope>NUCLEOTIDE SEQUENCE [LARGE SCALE GENOMIC DNA]</scope>
    <source>
        <strain evidence="2">NZE10 / CBS 128990</strain>
    </source>
</reference>
<dbReference type="STRING" id="675120.N1PPB6"/>
<dbReference type="Gene3D" id="2.60.120.200">
    <property type="match status" value="2"/>
</dbReference>
<evidence type="ECO:0000313" key="2">
    <source>
        <dbReference type="Proteomes" id="UP000016933"/>
    </source>
</evidence>
<keyword evidence="2" id="KW-1185">Reference proteome</keyword>
<organism evidence="1 2">
    <name type="scientific">Dothistroma septosporum (strain NZE10 / CBS 128990)</name>
    <name type="common">Red band needle blight fungus</name>
    <name type="synonym">Mycosphaerella pini</name>
    <dbReference type="NCBI Taxonomy" id="675120"/>
    <lineage>
        <taxon>Eukaryota</taxon>
        <taxon>Fungi</taxon>
        <taxon>Dikarya</taxon>
        <taxon>Ascomycota</taxon>
        <taxon>Pezizomycotina</taxon>
        <taxon>Dothideomycetes</taxon>
        <taxon>Dothideomycetidae</taxon>
        <taxon>Mycosphaerellales</taxon>
        <taxon>Mycosphaerellaceae</taxon>
        <taxon>Dothistroma</taxon>
    </lineage>
</organism>
<dbReference type="AlphaFoldDB" id="N1PPB6"/>
<dbReference type="Pfam" id="PF26113">
    <property type="entry name" value="GH16_XgeA"/>
    <property type="match status" value="2"/>
</dbReference>
<dbReference type="HOGENOM" id="CLU_765095_0_0_1"/>
<reference evidence="2" key="1">
    <citation type="journal article" date="2012" name="PLoS Genet.">
        <title>The genomes of the fungal plant pathogens Cladosporium fulvum and Dothistroma septosporum reveal adaptation to different hosts and lifestyles but also signatures of common ancestry.</title>
        <authorList>
            <person name="de Wit P.J.G.M."/>
            <person name="van der Burgt A."/>
            <person name="Oekmen B."/>
            <person name="Stergiopoulos I."/>
            <person name="Abd-Elsalam K.A."/>
            <person name="Aerts A.L."/>
            <person name="Bahkali A.H."/>
            <person name="Beenen H.G."/>
            <person name="Chettri P."/>
            <person name="Cox M.P."/>
            <person name="Datema E."/>
            <person name="de Vries R.P."/>
            <person name="Dhillon B."/>
            <person name="Ganley A.R."/>
            <person name="Griffiths S.A."/>
            <person name="Guo Y."/>
            <person name="Hamelin R.C."/>
            <person name="Henrissat B."/>
            <person name="Kabir M.S."/>
            <person name="Jashni M.K."/>
            <person name="Kema G."/>
            <person name="Klaubauf S."/>
            <person name="Lapidus A."/>
            <person name="Levasseur A."/>
            <person name="Lindquist E."/>
            <person name="Mehrabi R."/>
            <person name="Ohm R.A."/>
            <person name="Owen T.J."/>
            <person name="Salamov A."/>
            <person name="Schwelm A."/>
            <person name="Schijlen E."/>
            <person name="Sun H."/>
            <person name="van den Burg H.A."/>
            <person name="van Ham R.C.H.J."/>
            <person name="Zhang S."/>
            <person name="Goodwin S.B."/>
            <person name="Grigoriev I.V."/>
            <person name="Collemare J."/>
            <person name="Bradshaw R.E."/>
        </authorList>
    </citation>
    <scope>NUCLEOTIDE SEQUENCE [LARGE SCALE GENOMIC DNA]</scope>
    <source>
        <strain evidence="2">NZE10 / CBS 128990</strain>
    </source>
</reference>
<dbReference type="OrthoDB" id="192832at2759"/>
<dbReference type="Proteomes" id="UP000016933">
    <property type="component" value="Unassembled WGS sequence"/>
</dbReference>
<gene>
    <name evidence="1" type="ORF">DOTSEDRAFT_24353</name>
</gene>
<keyword evidence="1" id="KW-0378">Hydrolase</keyword>
<name>N1PPB6_DOTSN</name>
<dbReference type="GO" id="GO:0016787">
    <property type="term" value="F:hydrolase activity"/>
    <property type="evidence" value="ECO:0007669"/>
    <property type="project" value="UniProtKB-KW"/>
</dbReference>